<gene>
    <name evidence="6" type="ORF">O3G_MSEX013945</name>
</gene>
<sequence length="127" mass="14814">MFFKVVILVGLVGFVSAKHAFSSQHVNKHDGPAEKVQHHDSHGHEHHYDYHAHPKYDFEYKIEDDHTGDHKNQHETRDGDVVKGFYEFKDSDGHIRRVEYHADKHSGFHAVVKHSTHQVKQQKNMDS</sequence>
<evidence type="ECO:0000256" key="5">
    <source>
        <dbReference type="SAM" id="SignalP"/>
    </source>
</evidence>
<accession>A0A922CZ84</accession>
<dbReference type="GO" id="GO:0005615">
    <property type="term" value="C:extracellular space"/>
    <property type="evidence" value="ECO:0007669"/>
    <property type="project" value="TreeGrafter"/>
</dbReference>
<protein>
    <recommendedName>
        <fullName evidence="8">Cuticle protein</fullName>
    </recommendedName>
</protein>
<keyword evidence="2 5" id="KW-0732">Signal</keyword>
<dbReference type="AlphaFoldDB" id="A0A922CZ84"/>
<evidence type="ECO:0000256" key="4">
    <source>
        <dbReference type="SAM" id="MobiDB-lite"/>
    </source>
</evidence>
<keyword evidence="7" id="KW-1185">Reference proteome</keyword>
<evidence type="ECO:0008006" key="8">
    <source>
        <dbReference type="Google" id="ProtNLM"/>
    </source>
</evidence>
<evidence type="ECO:0000256" key="2">
    <source>
        <dbReference type="ARBA" id="ARBA00022729"/>
    </source>
</evidence>
<dbReference type="PROSITE" id="PS51155">
    <property type="entry name" value="CHIT_BIND_RR_2"/>
    <property type="match status" value="1"/>
</dbReference>
<feature type="region of interest" description="Disordered" evidence="4">
    <location>
        <begin position="27"/>
        <end position="47"/>
    </location>
</feature>
<dbReference type="GO" id="GO:0042302">
    <property type="term" value="F:structural constituent of cuticle"/>
    <property type="evidence" value="ECO:0007669"/>
    <property type="project" value="UniProtKB-UniRule"/>
</dbReference>
<feature type="chain" id="PRO_5037411519" description="Cuticle protein" evidence="5">
    <location>
        <begin position="18"/>
        <end position="127"/>
    </location>
</feature>
<dbReference type="Pfam" id="PF00379">
    <property type="entry name" value="Chitin_bind_4"/>
    <property type="match status" value="1"/>
</dbReference>
<comment type="caution">
    <text evidence="6">The sequence shown here is derived from an EMBL/GenBank/DDBJ whole genome shotgun (WGS) entry which is preliminary data.</text>
</comment>
<dbReference type="PANTHER" id="PTHR12236:SF95">
    <property type="entry name" value="CUTICULAR PROTEIN 76BD, ISOFORM C-RELATED"/>
    <property type="match status" value="1"/>
</dbReference>
<feature type="signal peptide" evidence="5">
    <location>
        <begin position="1"/>
        <end position="17"/>
    </location>
</feature>
<dbReference type="PROSITE" id="PS00233">
    <property type="entry name" value="CHIT_BIND_RR_1"/>
    <property type="match status" value="1"/>
</dbReference>
<evidence type="ECO:0000313" key="6">
    <source>
        <dbReference type="EMBL" id="KAG6463566.1"/>
    </source>
</evidence>
<evidence type="ECO:0000256" key="1">
    <source>
        <dbReference type="ARBA" id="ARBA00022460"/>
    </source>
</evidence>
<dbReference type="GO" id="GO:0031012">
    <property type="term" value="C:extracellular matrix"/>
    <property type="evidence" value="ECO:0007669"/>
    <property type="project" value="TreeGrafter"/>
</dbReference>
<dbReference type="InterPro" id="IPR031311">
    <property type="entry name" value="CHIT_BIND_RR_consensus"/>
</dbReference>
<proteinExistence type="predicted"/>
<name>A0A922CZ84_MANSE</name>
<reference evidence="6" key="1">
    <citation type="journal article" date="2016" name="Insect Biochem. Mol. Biol.">
        <title>Multifaceted biological insights from a draft genome sequence of the tobacco hornworm moth, Manduca sexta.</title>
        <authorList>
            <person name="Kanost M.R."/>
            <person name="Arrese E.L."/>
            <person name="Cao X."/>
            <person name="Chen Y.R."/>
            <person name="Chellapilla S."/>
            <person name="Goldsmith M.R."/>
            <person name="Grosse-Wilde E."/>
            <person name="Heckel D.G."/>
            <person name="Herndon N."/>
            <person name="Jiang H."/>
            <person name="Papanicolaou A."/>
            <person name="Qu J."/>
            <person name="Soulages J.L."/>
            <person name="Vogel H."/>
            <person name="Walters J."/>
            <person name="Waterhouse R.M."/>
            <person name="Ahn S.J."/>
            <person name="Almeida F.C."/>
            <person name="An C."/>
            <person name="Aqrawi P."/>
            <person name="Bretschneider A."/>
            <person name="Bryant W.B."/>
            <person name="Bucks S."/>
            <person name="Chao H."/>
            <person name="Chevignon G."/>
            <person name="Christen J.M."/>
            <person name="Clarke D.F."/>
            <person name="Dittmer N.T."/>
            <person name="Ferguson L.C.F."/>
            <person name="Garavelou S."/>
            <person name="Gordon K.H.J."/>
            <person name="Gunaratna R.T."/>
            <person name="Han Y."/>
            <person name="Hauser F."/>
            <person name="He Y."/>
            <person name="Heidel-Fischer H."/>
            <person name="Hirsh A."/>
            <person name="Hu Y."/>
            <person name="Jiang H."/>
            <person name="Kalra D."/>
            <person name="Klinner C."/>
            <person name="Konig C."/>
            <person name="Kovar C."/>
            <person name="Kroll A.R."/>
            <person name="Kuwar S.S."/>
            <person name="Lee S.L."/>
            <person name="Lehman R."/>
            <person name="Li K."/>
            <person name="Li Z."/>
            <person name="Liang H."/>
            <person name="Lovelace S."/>
            <person name="Lu Z."/>
            <person name="Mansfield J.H."/>
            <person name="McCulloch K.J."/>
            <person name="Mathew T."/>
            <person name="Morton B."/>
            <person name="Muzny D.M."/>
            <person name="Neunemann D."/>
            <person name="Ongeri F."/>
            <person name="Pauchet Y."/>
            <person name="Pu L.L."/>
            <person name="Pyrousis I."/>
            <person name="Rao X.J."/>
            <person name="Redding A."/>
            <person name="Roesel C."/>
            <person name="Sanchez-Gracia A."/>
            <person name="Schaack S."/>
            <person name="Shukla A."/>
            <person name="Tetreau G."/>
            <person name="Wang Y."/>
            <person name="Xiong G.H."/>
            <person name="Traut W."/>
            <person name="Walsh T.K."/>
            <person name="Worley K.C."/>
            <person name="Wu D."/>
            <person name="Wu W."/>
            <person name="Wu Y.Q."/>
            <person name="Zhang X."/>
            <person name="Zou Z."/>
            <person name="Zucker H."/>
            <person name="Briscoe A.D."/>
            <person name="Burmester T."/>
            <person name="Clem R.J."/>
            <person name="Feyereisen R."/>
            <person name="Grimmelikhuijzen C.J.P."/>
            <person name="Hamodrakas S.J."/>
            <person name="Hansson B.S."/>
            <person name="Huguet E."/>
            <person name="Jermiin L.S."/>
            <person name="Lan Q."/>
            <person name="Lehman H.K."/>
            <person name="Lorenzen M."/>
            <person name="Merzendorfer H."/>
            <person name="Michalopoulos I."/>
            <person name="Morton D.B."/>
            <person name="Muthukrishnan S."/>
            <person name="Oakeshott J.G."/>
            <person name="Palmer W."/>
            <person name="Park Y."/>
            <person name="Passarelli A.L."/>
            <person name="Rozas J."/>
            <person name="Schwartz L.M."/>
            <person name="Smith W."/>
            <person name="Southgate A."/>
            <person name="Vilcinskas A."/>
            <person name="Vogt R."/>
            <person name="Wang P."/>
            <person name="Werren J."/>
            <person name="Yu X.Q."/>
            <person name="Zhou J.J."/>
            <person name="Brown S.J."/>
            <person name="Scherer S.E."/>
            <person name="Richards S."/>
            <person name="Blissard G.W."/>
        </authorList>
    </citation>
    <scope>NUCLEOTIDE SEQUENCE</scope>
</reference>
<dbReference type="InterPro" id="IPR051217">
    <property type="entry name" value="Insect_Cuticle_Struc_Prot"/>
</dbReference>
<dbReference type="PANTHER" id="PTHR12236">
    <property type="entry name" value="STRUCTURAL CONTITUENT OF CUTICLE"/>
    <property type="match status" value="1"/>
</dbReference>
<reference evidence="6" key="2">
    <citation type="submission" date="2020-12" db="EMBL/GenBank/DDBJ databases">
        <authorList>
            <person name="Kanost M."/>
        </authorList>
    </citation>
    <scope>NUCLEOTIDE SEQUENCE</scope>
</reference>
<dbReference type="PRINTS" id="PR00947">
    <property type="entry name" value="CUTICLE"/>
</dbReference>
<evidence type="ECO:0000256" key="3">
    <source>
        <dbReference type="PROSITE-ProRule" id="PRU00497"/>
    </source>
</evidence>
<dbReference type="InterPro" id="IPR000618">
    <property type="entry name" value="Insect_cuticle"/>
</dbReference>
<dbReference type="EMBL" id="JH668995">
    <property type="protein sequence ID" value="KAG6463566.1"/>
    <property type="molecule type" value="Genomic_DNA"/>
</dbReference>
<keyword evidence="1 3" id="KW-0193">Cuticle</keyword>
<dbReference type="Proteomes" id="UP000791440">
    <property type="component" value="Unassembled WGS sequence"/>
</dbReference>
<evidence type="ECO:0000313" key="7">
    <source>
        <dbReference type="Proteomes" id="UP000791440"/>
    </source>
</evidence>
<organism evidence="6 7">
    <name type="scientific">Manduca sexta</name>
    <name type="common">Tobacco hawkmoth</name>
    <name type="synonym">Tobacco hornworm</name>
    <dbReference type="NCBI Taxonomy" id="7130"/>
    <lineage>
        <taxon>Eukaryota</taxon>
        <taxon>Metazoa</taxon>
        <taxon>Ecdysozoa</taxon>
        <taxon>Arthropoda</taxon>
        <taxon>Hexapoda</taxon>
        <taxon>Insecta</taxon>
        <taxon>Pterygota</taxon>
        <taxon>Neoptera</taxon>
        <taxon>Endopterygota</taxon>
        <taxon>Lepidoptera</taxon>
        <taxon>Glossata</taxon>
        <taxon>Ditrysia</taxon>
        <taxon>Bombycoidea</taxon>
        <taxon>Sphingidae</taxon>
        <taxon>Sphinginae</taxon>
        <taxon>Sphingini</taxon>
        <taxon>Manduca</taxon>
    </lineage>
</organism>